<evidence type="ECO:0000256" key="7">
    <source>
        <dbReference type="SAM" id="Phobius"/>
    </source>
</evidence>
<gene>
    <name evidence="9" type="primary">SVOP</name>
    <name evidence="9" type="ORF">BLAG_LOCUS1126</name>
</gene>
<feature type="region of interest" description="Disordered" evidence="6">
    <location>
        <begin position="1"/>
        <end position="24"/>
    </location>
</feature>
<dbReference type="SUPFAM" id="SSF103473">
    <property type="entry name" value="MFS general substrate transporter"/>
    <property type="match status" value="1"/>
</dbReference>
<keyword evidence="10" id="KW-1185">Reference proteome</keyword>
<feature type="transmembrane region" description="Helical" evidence="7">
    <location>
        <begin position="280"/>
        <end position="299"/>
    </location>
</feature>
<dbReference type="AlphaFoldDB" id="A0A8J9YPA0"/>
<evidence type="ECO:0000313" key="9">
    <source>
        <dbReference type="EMBL" id="CAH1230716.1"/>
    </source>
</evidence>
<dbReference type="PANTHER" id="PTHR23511:SF5">
    <property type="entry name" value="MAJOR FACILITATOR-TYPE TRANSPORTER HXNZ-RELATED"/>
    <property type="match status" value="1"/>
</dbReference>
<proteinExistence type="predicted"/>
<feature type="transmembrane region" description="Helical" evidence="7">
    <location>
        <begin position="340"/>
        <end position="361"/>
    </location>
</feature>
<dbReference type="Proteomes" id="UP000838412">
    <property type="component" value="Chromosome 1"/>
</dbReference>
<feature type="transmembrane region" description="Helical" evidence="7">
    <location>
        <begin position="116"/>
        <end position="135"/>
    </location>
</feature>
<keyword evidence="2" id="KW-0813">Transport</keyword>
<dbReference type="InterPro" id="IPR011701">
    <property type="entry name" value="MFS"/>
</dbReference>
<evidence type="ECO:0000259" key="8">
    <source>
        <dbReference type="PROSITE" id="PS50850"/>
    </source>
</evidence>
<feature type="domain" description="Major facilitator superfamily (MFS) profile" evidence="8">
    <location>
        <begin position="50"/>
        <end position="525"/>
    </location>
</feature>
<sequence length="525" mass="58324">MVRSSKPTQCKDSERIPLTATGHRKGQTRDTFTVEDAVEELGFGRFQIKLYLWCGLGYMAAAMEVMIITVLSSELQCEWHLSSWHQATLSTAIFVGMMIGSYVWGKFADKYGRRTALMAAFLWLFFYGTLSAFAPTFRWLLVLRVLVGFGTSSFTVTSTLCLEFFPRRQGGQSVMFLLLFWAAGSCLEVGLAVVVLPTLGWRWLLVFTAVPSLVVALWCKWIPESARYHIASGQQEKARQTLKRIAQENKSSLPPGTLVLPVVTEKRGQFRDLFTKELRLTTVLLWFIWIAAIMSYYGIALMTTELFRSGDNFCEAGRDQNQVECHAACNKLSGQAYMNIFVTSLAELPGTFLLMLIMTYLPRKPTMALALAGFSLFTFMLLTCAGRAWLTVFIFVARAFISGGSQLPFVYTPEVYPTMTRALGIGTCSAVARVGAILTPFVAQENRPLKYYPEEGNAEVLGAPDSLCVRDHLSPGCCCLFAAPHRDQRTEHAGDWTDHTGTTSVKLAGDWTDHTGTTSVKLTGG</sequence>
<dbReference type="InterPro" id="IPR036259">
    <property type="entry name" value="MFS_trans_sf"/>
</dbReference>
<evidence type="ECO:0000256" key="3">
    <source>
        <dbReference type="ARBA" id="ARBA00022692"/>
    </source>
</evidence>
<dbReference type="PROSITE" id="PS50850">
    <property type="entry name" value="MFS"/>
    <property type="match status" value="1"/>
</dbReference>
<dbReference type="GO" id="GO:0016020">
    <property type="term" value="C:membrane"/>
    <property type="evidence" value="ECO:0007669"/>
    <property type="project" value="UniProtKB-SubCell"/>
</dbReference>
<feature type="transmembrane region" description="Helical" evidence="7">
    <location>
        <begin position="368"/>
        <end position="401"/>
    </location>
</feature>
<dbReference type="OrthoDB" id="4139357at2759"/>
<protein>
    <submittedName>
        <fullName evidence="9">SVOP protein</fullName>
    </submittedName>
</protein>
<comment type="subcellular location">
    <subcellularLocation>
        <location evidence="1">Membrane</location>
        <topology evidence="1">Multi-pass membrane protein</topology>
    </subcellularLocation>
</comment>
<dbReference type="PANTHER" id="PTHR23511">
    <property type="entry name" value="SYNAPTIC VESICLE GLYCOPROTEIN 2"/>
    <property type="match status" value="1"/>
</dbReference>
<feature type="transmembrane region" description="Helical" evidence="7">
    <location>
        <begin position="201"/>
        <end position="219"/>
    </location>
</feature>
<feature type="transmembrane region" description="Helical" evidence="7">
    <location>
        <begin position="174"/>
        <end position="195"/>
    </location>
</feature>
<evidence type="ECO:0000256" key="4">
    <source>
        <dbReference type="ARBA" id="ARBA00022989"/>
    </source>
</evidence>
<reference evidence="9" key="1">
    <citation type="submission" date="2022-01" db="EMBL/GenBank/DDBJ databases">
        <authorList>
            <person name="Braso-Vives M."/>
        </authorList>
    </citation>
    <scope>NUCLEOTIDE SEQUENCE</scope>
</reference>
<dbReference type="Pfam" id="PF07690">
    <property type="entry name" value="MFS_1"/>
    <property type="match status" value="1"/>
</dbReference>
<accession>A0A8J9YPA0</accession>
<keyword evidence="5 7" id="KW-0472">Membrane</keyword>
<feature type="transmembrane region" description="Helical" evidence="7">
    <location>
        <begin position="141"/>
        <end position="162"/>
    </location>
</feature>
<keyword evidence="3 7" id="KW-0812">Transmembrane</keyword>
<evidence type="ECO:0000256" key="1">
    <source>
        <dbReference type="ARBA" id="ARBA00004141"/>
    </source>
</evidence>
<dbReference type="Gene3D" id="1.20.1250.20">
    <property type="entry name" value="MFS general substrate transporter like domains"/>
    <property type="match status" value="1"/>
</dbReference>
<feature type="transmembrane region" description="Helical" evidence="7">
    <location>
        <begin position="50"/>
        <end position="72"/>
    </location>
</feature>
<evidence type="ECO:0000256" key="5">
    <source>
        <dbReference type="ARBA" id="ARBA00023136"/>
    </source>
</evidence>
<dbReference type="GO" id="GO:0022857">
    <property type="term" value="F:transmembrane transporter activity"/>
    <property type="evidence" value="ECO:0007669"/>
    <property type="project" value="InterPro"/>
</dbReference>
<evidence type="ECO:0000313" key="10">
    <source>
        <dbReference type="Proteomes" id="UP000838412"/>
    </source>
</evidence>
<dbReference type="EMBL" id="OV696686">
    <property type="protein sequence ID" value="CAH1230716.1"/>
    <property type="molecule type" value="Genomic_DNA"/>
</dbReference>
<organism evidence="9 10">
    <name type="scientific">Branchiostoma lanceolatum</name>
    <name type="common">Common lancelet</name>
    <name type="synonym">Amphioxus lanceolatum</name>
    <dbReference type="NCBI Taxonomy" id="7740"/>
    <lineage>
        <taxon>Eukaryota</taxon>
        <taxon>Metazoa</taxon>
        <taxon>Chordata</taxon>
        <taxon>Cephalochordata</taxon>
        <taxon>Leptocardii</taxon>
        <taxon>Amphioxiformes</taxon>
        <taxon>Branchiostomatidae</taxon>
        <taxon>Branchiostoma</taxon>
    </lineage>
</organism>
<name>A0A8J9YPA0_BRALA</name>
<evidence type="ECO:0000256" key="2">
    <source>
        <dbReference type="ARBA" id="ARBA00022448"/>
    </source>
</evidence>
<feature type="transmembrane region" description="Helical" evidence="7">
    <location>
        <begin position="84"/>
        <end position="104"/>
    </location>
</feature>
<keyword evidence="4 7" id="KW-1133">Transmembrane helix</keyword>
<evidence type="ECO:0000256" key="6">
    <source>
        <dbReference type="SAM" id="MobiDB-lite"/>
    </source>
</evidence>
<dbReference type="InterPro" id="IPR020846">
    <property type="entry name" value="MFS_dom"/>
</dbReference>